<comment type="similarity">
    <text evidence="1">Belongs to the type-I restriction system S methylase family.</text>
</comment>
<sequence length="364" mass="41547">MFVSKGDDTYKVYEQKNAIQKDCTLGTYYISKEKYESLSGFAIQPFDIIVSCAGTIGETYVLPRNIQKGIINQALMLIRLYYRDIEQFYLLYFDFILKEEAKNSSKGTAIKNIPPFDVLKNFYIPIPPLKEQIRILDEINKWMSFVELIETGTANLQNVIKQTKSKVLDLAIHGKLVPQDPTDEPASELLKRINPKTEITSDNGHYQKLPEGWVITPMQTLCALVDGEKQNGIERINLDVKYLRGEREAKVLTSGKYTAANTLLILVDGENSGEVFRAPVDGYQGSTFKQLSIHEEMYTDYVLQVINLHRKTLRENKVGSAIPHLNKKLFKAINVPIPPYEEQKRIVNAINQTFTTLDKIMENL</sequence>
<feature type="domain" description="Type I restriction modification DNA specificity" evidence="4">
    <location>
        <begin position="36"/>
        <end position="151"/>
    </location>
</feature>
<keyword evidence="2" id="KW-0680">Restriction system</keyword>
<keyword evidence="5" id="KW-0255">Endonuclease</keyword>
<dbReference type="Pfam" id="PF01420">
    <property type="entry name" value="Methylase_S"/>
    <property type="match status" value="2"/>
</dbReference>
<dbReference type="Gene3D" id="3.90.220.20">
    <property type="entry name" value="DNA methylase specificity domains"/>
    <property type="match status" value="2"/>
</dbReference>
<comment type="caution">
    <text evidence="5">The sequence shown here is derived from an EMBL/GenBank/DDBJ whole genome shotgun (WGS) entry which is preliminary data.</text>
</comment>
<gene>
    <name evidence="5" type="ORF">DW060_09370</name>
</gene>
<proteinExistence type="inferred from homology"/>
<evidence type="ECO:0000259" key="4">
    <source>
        <dbReference type="Pfam" id="PF01420"/>
    </source>
</evidence>
<dbReference type="InterPro" id="IPR051212">
    <property type="entry name" value="Type-I_RE_S_subunit"/>
</dbReference>
<dbReference type="InterPro" id="IPR000055">
    <property type="entry name" value="Restrct_endonuc_typeI_TRD"/>
</dbReference>
<keyword evidence="6" id="KW-1185">Reference proteome</keyword>
<dbReference type="Proteomes" id="UP000286598">
    <property type="component" value="Unassembled WGS sequence"/>
</dbReference>
<dbReference type="OrthoDB" id="2234796at2"/>
<dbReference type="PANTHER" id="PTHR43140">
    <property type="entry name" value="TYPE-1 RESTRICTION ENZYME ECOKI SPECIFICITY PROTEIN"/>
    <property type="match status" value="1"/>
</dbReference>
<dbReference type="InterPro" id="IPR044946">
    <property type="entry name" value="Restrct_endonuc_typeI_TRD_sf"/>
</dbReference>
<evidence type="ECO:0000256" key="3">
    <source>
        <dbReference type="ARBA" id="ARBA00023125"/>
    </source>
</evidence>
<evidence type="ECO:0000256" key="2">
    <source>
        <dbReference type="ARBA" id="ARBA00022747"/>
    </source>
</evidence>
<dbReference type="GO" id="GO:0009307">
    <property type="term" value="P:DNA restriction-modification system"/>
    <property type="evidence" value="ECO:0007669"/>
    <property type="project" value="UniProtKB-KW"/>
</dbReference>
<organism evidence="5 6">
    <name type="scientific">Leyella stercorea</name>
    <dbReference type="NCBI Taxonomy" id="363265"/>
    <lineage>
        <taxon>Bacteria</taxon>
        <taxon>Pseudomonadati</taxon>
        <taxon>Bacteroidota</taxon>
        <taxon>Bacteroidia</taxon>
        <taxon>Bacteroidales</taxon>
        <taxon>Prevotellaceae</taxon>
        <taxon>Leyella</taxon>
    </lineage>
</organism>
<evidence type="ECO:0000256" key="1">
    <source>
        <dbReference type="ARBA" id="ARBA00010923"/>
    </source>
</evidence>
<reference evidence="5 6" key="1">
    <citation type="submission" date="2018-08" db="EMBL/GenBank/DDBJ databases">
        <title>A genome reference for cultivated species of the human gut microbiota.</title>
        <authorList>
            <person name="Zou Y."/>
            <person name="Xue W."/>
            <person name="Luo G."/>
        </authorList>
    </citation>
    <scope>NUCLEOTIDE SEQUENCE [LARGE SCALE GENOMIC DNA]</scope>
    <source>
        <strain evidence="5 6">AF42-9</strain>
    </source>
</reference>
<feature type="domain" description="Type I restriction modification DNA specificity" evidence="4">
    <location>
        <begin position="248"/>
        <end position="355"/>
    </location>
</feature>
<evidence type="ECO:0000313" key="6">
    <source>
        <dbReference type="Proteomes" id="UP000286598"/>
    </source>
</evidence>
<keyword evidence="5" id="KW-0540">Nuclease</keyword>
<protein>
    <submittedName>
        <fullName evidence="5">Restriction endonuclease subunit S</fullName>
    </submittedName>
</protein>
<dbReference type="PANTHER" id="PTHR43140:SF1">
    <property type="entry name" value="TYPE I RESTRICTION ENZYME ECOKI SPECIFICITY SUBUNIT"/>
    <property type="match status" value="1"/>
</dbReference>
<evidence type="ECO:0000313" key="5">
    <source>
        <dbReference type="EMBL" id="RHK49117.1"/>
    </source>
</evidence>
<dbReference type="GO" id="GO:0003677">
    <property type="term" value="F:DNA binding"/>
    <property type="evidence" value="ECO:0007669"/>
    <property type="project" value="UniProtKB-KW"/>
</dbReference>
<accession>A0A415GIW5</accession>
<dbReference type="EMBL" id="QRNO01000048">
    <property type="protein sequence ID" value="RHK49117.1"/>
    <property type="molecule type" value="Genomic_DNA"/>
</dbReference>
<name>A0A415GIW5_9BACT</name>
<dbReference type="GO" id="GO:0004519">
    <property type="term" value="F:endonuclease activity"/>
    <property type="evidence" value="ECO:0007669"/>
    <property type="project" value="UniProtKB-KW"/>
</dbReference>
<keyword evidence="5" id="KW-0378">Hydrolase</keyword>
<dbReference type="AlphaFoldDB" id="A0A415GIW5"/>
<keyword evidence="3" id="KW-0238">DNA-binding</keyword>
<dbReference type="SUPFAM" id="SSF116734">
    <property type="entry name" value="DNA methylase specificity domain"/>
    <property type="match status" value="2"/>
</dbReference>